<dbReference type="Proteomes" id="UP000031668">
    <property type="component" value="Unassembled WGS sequence"/>
</dbReference>
<sequence>MGGLFVRGWPREAIIDSGDRNGAMSLLVQFRSSNGEILPQENVRDEQKFTEYLQEDSSPHKVLVMTTNTRTIHIDYESTVSDSEGQTPQHHYFTSVHFLLYSQTSGGVKSRLSEVKFSGWTISGSEKQMVQAFQVVVPDSTSTYKLEVRAKNIASRKLEVSFYSVTGSIHRWIAEESDYIIKNMETEVYNPRKSYTHQPTKIEMLSSDFKIRNCSSPSMVYVYFKPVWR</sequence>
<dbReference type="AlphaFoldDB" id="A0A0C2MGJ0"/>
<gene>
    <name evidence="1" type="ORF">RF11_14732</name>
</gene>
<comment type="caution">
    <text evidence="1">The sequence shown here is derived from an EMBL/GenBank/DDBJ whole genome shotgun (WGS) entry which is preliminary data.</text>
</comment>
<keyword evidence="2" id="KW-1185">Reference proteome</keyword>
<reference evidence="1 2" key="1">
    <citation type="journal article" date="2014" name="Genome Biol. Evol.">
        <title>The genome of the myxosporean Thelohanellus kitauei shows adaptations to nutrient acquisition within its fish host.</title>
        <authorList>
            <person name="Yang Y."/>
            <person name="Xiong J."/>
            <person name="Zhou Z."/>
            <person name="Huo F."/>
            <person name="Miao W."/>
            <person name="Ran C."/>
            <person name="Liu Y."/>
            <person name="Zhang J."/>
            <person name="Feng J."/>
            <person name="Wang M."/>
            <person name="Wang M."/>
            <person name="Wang L."/>
            <person name="Yao B."/>
        </authorList>
    </citation>
    <scope>NUCLEOTIDE SEQUENCE [LARGE SCALE GENOMIC DNA]</scope>
    <source>
        <strain evidence="1">Wuqing</strain>
    </source>
</reference>
<evidence type="ECO:0000313" key="2">
    <source>
        <dbReference type="Proteomes" id="UP000031668"/>
    </source>
</evidence>
<evidence type="ECO:0000313" key="1">
    <source>
        <dbReference type="EMBL" id="KII66301.1"/>
    </source>
</evidence>
<name>A0A0C2MGJ0_THEKT</name>
<accession>A0A0C2MGJ0</accession>
<protein>
    <submittedName>
        <fullName evidence="1">Uncharacterized protein</fullName>
    </submittedName>
</protein>
<dbReference type="EMBL" id="JWZT01003563">
    <property type="protein sequence ID" value="KII66301.1"/>
    <property type="molecule type" value="Genomic_DNA"/>
</dbReference>
<proteinExistence type="predicted"/>
<organism evidence="1 2">
    <name type="scientific">Thelohanellus kitauei</name>
    <name type="common">Myxosporean</name>
    <dbReference type="NCBI Taxonomy" id="669202"/>
    <lineage>
        <taxon>Eukaryota</taxon>
        <taxon>Metazoa</taxon>
        <taxon>Cnidaria</taxon>
        <taxon>Myxozoa</taxon>
        <taxon>Myxosporea</taxon>
        <taxon>Bivalvulida</taxon>
        <taxon>Platysporina</taxon>
        <taxon>Myxobolidae</taxon>
        <taxon>Thelohanellus</taxon>
    </lineage>
</organism>